<dbReference type="Proteomes" id="UP000316030">
    <property type="component" value="Unassembled WGS sequence"/>
</dbReference>
<gene>
    <name evidence="1" type="ORF">SAMN06265173_1267</name>
</gene>
<evidence type="ECO:0000313" key="1">
    <source>
        <dbReference type="EMBL" id="SMO93124.1"/>
    </source>
</evidence>
<keyword evidence="2" id="KW-1185">Reference proteome</keyword>
<dbReference type="OrthoDB" id="9802640at2"/>
<accession>A0A521FAP1</accession>
<evidence type="ECO:0000313" key="2">
    <source>
        <dbReference type="Proteomes" id="UP000316030"/>
    </source>
</evidence>
<name>A0A521FAP1_9RHOB</name>
<dbReference type="EMBL" id="FXTO01000026">
    <property type="protein sequence ID" value="SMO93124.1"/>
    <property type="molecule type" value="Genomic_DNA"/>
</dbReference>
<organism evidence="1 2">
    <name type="scientific">Thalassovita litoralis</name>
    <dbReference type="NCBI Taxonomy" id="1010611"/>
    <lineage>
        <taxon>Bacteria</taxon>
        <taxon>Pseudomonadati</taxon>
        <taxon>Pseudomonadota</taxon>
        <taxon>Alphaproteobacteria</taxon>
        <taxon>Rhodobacterales</taxon>
        <taxon>Roseobacteraceae</taxon>
        <taxon>Thalassovita</taxon>
    </lineage>
</organism>
<sequence length="248" mass="28529">MNRKQFIKSLGATCSNWNWSWSFVNEAERFVIFGLWSHHSGSDEGLVMSRDWERNAAGRRNPGFKQSEEHARLVVEEGYSLLTFPIFAKLNSQGKLPKGETARIERIEPILQRKFLVEISRNWYAVEAPVAPANSFEPLIEPLFEEGEQSTRISRYVERNASARQRCLEIHGYKCQVCEKTMSDLYGQKGKGVIDVHHLHELAQRDGRHIVDPEKDLIPVCPNCHRMIHTTRPALNPQVVKNMLVNHS</sequence>
<proteinExistence type="predicted"/>
<reference evidence="1 2" key="1">
    <citation type="submission" date="2017-05" db="EMBL/GenBank/DDBJ databases">
        <authorList>
            <person name="Varghese N."/>
            <person name="Submissions S."/>
        </authorList>
    </citation>
    <scope>NUCLEOTIDE SEQUENCE [LARGE SCALE GENOMIC DNA]</scope>
    <source>
        <strain evidence="1 2">DSM 29506</strain>
    </source>
</reference>
<dbReference type="CDD" id="cd00085">
    <property type="entry name" value="HNHc"/>
    <property type="match status" value="1"/>
</dbReference>
<protein>
    <submittedName>
        <fullName evidence="1">5-methylcytosine-specific restriction enzyme A</fullName>
    </submittedName>
</protein>
<dbReference type="Gene3D" id="1.10.30.50">
    <property type="match status" value="1"/>
</dbReference>
<dbReference type="AlphaFoldDB" id="A0A521FAP1"/>
<dbReference type="InterPro" id="IPR003615">
    <property type="entry name" value="HNH_nuc"/>
</dbReference>